<accession>A0A1I8N1D6</accession>
<dbReference type="GO" id="GO:0005615">
    <property type="term" value="C:extracellular space"/>
    <property type="evidence" value="ECO:0007669"/>
    <property type="project" value="TreeGrafter"/>
</dbReference>
<proteinExistence type="predicted"/>
<name>A0A1I8N1D6_MUSDO</name>
<dbReference type="PRINTS" id="PR00947">
    <property type="entry name" value="CUTICLE"/>
</dbReference>
<reference evidence="5" key="1">
    <citation type="submission" date="2020-05" db="UniProtKB">
        <authorList>
            <consortium name="EnsemblMetazoa"/>
        </authorList>
    </citation>
    <scope>IDENTIFICATION</scope>
    <source>
        <strain evidence="5">Aabys</strain>
    </source>
</reference>
<dbReference type="Pfam" id="PF00379">
    <property type="entry name" value="Chitin_bind_4"/>
    <property type="match status" value="1"/>
</dbReference>
<evidence type="ECO:0000313" key="5">
    <source>
        <dbReference type="EnsemblMetazoa" id="MDOA010534-PA"/>
    </source>
</evidence>
<keyword evidence="1 2" id="KW-0193">Cuticle</keyword>
<evidence type="ECO:0000256" key="3">
    <source>
        <dbReference type="SAM" id="MobiDB-lite"/>
    </source>
</evidence>
<feature type="chain" id="PRO_5044561121" description="Cuticle protein" evidence="4">
    <location>
        <begin position="21"/>
        <end position="223"/>
    </location>
</feature>
<sequence length="223" mass="24770">MIGNEKFFVAFVTLFAAANAGIIPVQQAAQFDHPGYHQQVPAQQLVISGHAGHTAKHEEYADDPHPKYNFAYQVEDAVSGDSKSQTETRDGDVVHGEYSVIDADGFKRTVKYTADDVNGFNAVVSREPISGHHVAQHASPSYEVHSSPAQYHHAPAAVVKAAPVAYVAPALRKTQVTYTQPQNYETPIDHHAHPEQLQQQQQQQQHHHQYATYESEQENHDGY</sequence>
<dbReference type="InterPro" id="IPR000618">
    <property type="entry name" value="Insect_cuticle"/>
</dbReference>
<feature type="region of interest" description="Disordered" evidence="3">
    <location>
        <begin position="193"/>
        <end position="223"/>
    </location>
</feature>
<feature type="signal peptide" evidence="4">
    <location>
        <begin position="1"/>
        <end position="20"/>
    </location>
</feature>
<dbReference type="PROSITE" id="PS51155">
    <property type="entry name" value="CHIT_BIND_RR_2"/>
    <property type="match status" value="1"/>
</dbReference>
<dbReference type="PANTHER" id="PTHR12236">
    <property type="entry name" value="STRUCTURAL CONTITUENT OF CUTICLE"/>
    <property type="match status" value="1"/>
</dbReference>
<dbReference type="eggNOG" id="ENOG502T800">
    <property type="taxonomic scope" value="Eukaryota"/>
</dbReference>
<dbReference type="PROSITE" id="PS00233">
    <property type="entry name" value="CHIT_BIND_RR_1"/>
    <property type="match status" value="1"/>
</dbReference>
<evidence type="ECO:0000256" key="4">
    <source>
        <dbReference type="SAM" id="SignalP"/>
    </source>
</evidence>
<dbReference type="InterPro" id="IPR051217">
    <property type="entry name" value="Insect_Cuticle_Struc_Prot"/>
</dbReference>
<dbReference type="AlphaFoldDB" id="A0A1I8N1D6"/>
<dbReference type="VEuPathDB" id="VectorBase:MDOMA2_006614"/>
<gene>
    <name evidence="5" type="primary">101894062</name>
</gene>
<dbReference type="GO" id="GO:0031012">
    <property type="term" value="C:extracellular matrix"/>
    <property type="evidence" value="ECO:0007669"/>
    <property type="project" value="TreeGrafter"/>
</dbReference>
<evidence type="ECO:0000256" key="1">
    <source>
        <dbReference type="ARBA" id="ARBA00022460"/>
    </source>
</evidence>
<dbReference type="VEuPathDB" id="VectorBase:MDOA010534"/>
<evidence type="ECO:0008006" key="6">
    <source>
        <dbReference type="Google" id="ProtNLM"/>
    </source>
</evidence>
<dbReference type="InterPro" id="IPR031311">
    <property type="entry name" value="CHIT_BIND_RR_consensus"/>
</dbReference>
<protein>
    <recommendedName>
        <fullName evidence="6">Cuticle protein</fullName>
    </recommendedName>
</protein>
<keyword evidence="4" id="KW-0732">Signal</keyword>
<organism evidence="5">
    <name type="scientific">Musca domestica</name>
    <name type="common">House fly</name>
    <dbReference type="NCBI Taxonomy" id="7370"/>
    <lineage>
        <taxon>Eukaryota</taxon>
        <taxon>Metazoa</taxon>
        <taxon>Ecdysozoa</taxon>
        <taxon>Arthropoda</taxon>
        <taxon>Hexapoda</taxon>
        <taxon>Insecta</taxon>
        <taxon>Pterygota</taxon>
        <taxon>Neoptera</taxon>
        <taxon>Endopterygota</taxon>
        <taxon>Diptera</taxon>
        <taxon>Brachycera</taxon>
        <taxon>Muscomorpha</taxon>
        <taxon>Muscoidea</taxon>
        <taxon>Muscidae</taxon>
        <taxon>Musca</taxon>
    </lineage>
</organism>
<dbReference type="PANTHER" id="PTHR12236:SF86">
    <property type="entry name" value="CCP84AC-RELATED"/>
    <property type="match status" value="1"/>
</dbReference>
<dbReference type="GO" id="GO:0042302">
    <property type="term" value="F:structural constituent of cuticle"/>
    <property type="evidence" value="ECO:0007669"/>
    <property type="project" value="UniProtKB-UniRule"/>
</dbReference>
<dbReference type="STRING" id="7370.A0A1I8N1D6"/>
<evidence type="ECO:0000256" key="2">
    <source>
        <dbReference type="PROSITE-ProRule" id="PRU00497"/>
    </source>
</evidence>
<dbReference type="EnsemblMetazoa" id="MDOA010534-RA">
    <property type="protein sequence ID" value="MDOA010534-PA"/>
    <property type="gene ID" value="MDOA010534"/>
</dbReference>
<feature type="compositionally biased region" description="Low complexity" evidence="3">
    <location>
        <begin position="195"/>
        <end position="204"/>
    </location>
</feature>